<evidence type="ECO:0000313" key="2">
    <source>
        <dbReference type="Proteomes" id="UP001345691"/>
    </source>
</evidence>
<dbReference type="EMBL" id="JAVRRF010000008">
    <property type="protein sequence ID" value="KAK5062427.1"/>
    <property type="molecule type" value="Genomic_DNA"/>
</dbReference>
<keyword evidence="2" id="KW-1185">Reference proteome</keyword>
<evidence type="ECO:0000313" key="1">
    <source>
        <dbReference type="EMBL" id="KAK5062427.1"/>
    </source>
</evidence>
<reference evidence="1 2" key="1">
    <citation type="submission" date="2023-08" db="EMBL/GenBank/DDBJ databases">
        <title>Black Yeasts Isolated from many extreme environments.</title>
        <authorList>
            <person name="Coleine C."/>
            <person name="Stajich J.E."/>
            <person name="Selbmann L."/>
        </authorList>
    </citation>
    <scope>NUCLEOTIDE SEQUENCE [LARGE SCALE GENOMIC DNA]</scope>
    <source>
        <strain evidence="1 2">CCFEE 6328</strain>
    </source>
</reference>
<gene>
    <name evidence="1" type="ORF">LTR69_004786</name>
</gene>
<organism evidence="1 2">
    <name type="scientific">Exophiala sideris</name>
    <dbReference type="NCBI Taxonomy" id="1016849"/>
    <lineage>
        <taxon>Eukaryota</taxon>
        <taxon>Fungi</taxon>
        <taxon>Dikarya</taxon>
        <taxon>Ascomycota</taxon>
        <taxon>Pezizomycotina</taxon>
        <taxon>Eurotiomycetes</taxon>
        <taxon>Chaetothyriomycetidae</taxon>
        <taxon>Chaetothyriales</taxon>
        <taxon>Herpotrichiellaceae</taxon>
        <taxon>Exophiala</taxon>
    </lineage>
</organism>
<protein>
    <submittedName>
        <fullName evidence="1">Uncharacterized protein</fullName>
    </submittedName>
</protein>
<dbReference type="Proteomes" id="UP001345691">
    <property type="component" value="Unassembled WGS sequence"/>
</dbReference>
<accession>A0ABR0JEQ7</accession>
<proteinExistence type="predicted"/>
<comment type="caution">
    <text evidence="1">The sequence shown here is derived from an EMBL/GenBank/DDBJ whole genome shotgun (WGS) entry which is preliminary data.</text>
</comment>
<name>A0ABR0JEQ7_9EURO</name>
<sequence>MSKGGKKSPKIASGFCAFMTPMFGIDRTFLLGCGASPLLKVEASEETSICNGHEHERGARAIRERHPVALPQQSQACPPSAEGVLKMLSLNTTRSALGRPPRLPGLGATSSFNDVVSQTINSDREHHSGYKPFD</sequence>